<protein>
    <submittedName>
        <fullName evidence="9">Porin family protein</fullName>
    </submittedName>
</protein>
<keyword evidence="5" id="KW-0472">Membrane</keyword>
<evidence type="ECO:0000256" key="6">
    <source>
        <dbReference type="SAM" id="SignalP"/>
    </source>
</evidence>
<dbReference type="PANTHER" id="PTHR35892">
    <property type="entry name" value="OUTER MEMBRANE PROTEIN PAGN-RELATED"/>
    <property type="match status" value="1"/>
</dbReference>
<dbReference type="EMBL" id="PDDX01000001">
    <property type="protein sequence ID" value="PHI31570.1"/>
    <property type="molecule type" value="Genomic_DNA"/>
</dbReference>
<evidence type="ECO:0000256" key="3">
    <source>
        <dbReference type="ARBA" id="ARBA00022692"/>
    </source>
</evidence>
<gene>
    <name evidence="8" type="ORF">CRN84_05375</name>
    <name evidence="9" type="ORF">CRN84_20635</name>
</gene>
<evidence type="ECO:0000259" key="7">
    <source>
        <dbReference type="Pfam" id="PF13505"/>
    </source>
</evidence>
<dbReference type="GO" id="GO:0009279">
    <property type="term" value="C:cell outer membrane"/>
    <property type="evidence" value="ECO:0007669"/>
    <property type="project" value="UniProtKB-SubCell"/>
</dbReference>
<evidence type="ECO:0000313" key="8">
    <source>
        <dbReference type="EMBL" id="PHI28787.1"/>
    </source>
</evidence>
<evidence type="ECO:0000313" key="10">
    <source>
        <dbReference type="Proteomes" id="UP000224974"/>
    </source>
</evidence>
<dbReference type="PANTHER" id="PTHR35892:SF2">
    <property type="entry name" value="OUTER MEMBRANE PROTEIN PAGN"/>
    <property type="match status" value="1"/>
</dbReference>
<proteinExistence type="predicted"/>
<reference evidence="9" key="1">
    <citation type="submission" date="2017-09" db="EMBL/GenBank/DDBJ databases">
        <title>FDA dAtabase for Regulatory Grade micrObial Sequences (FDA-ARGOS): Supporting development and validation of Infectious Disease Dx tests.</title>
        <authorList>
            <person name="Minogue T."/>
            <person name="Wolcott M."/>
            <person name="Wasieloski L."/>
            <person name="Aguilar W."/>
            <person name="Moore D."/>
            <person name="Tallon L.J."/>
            <person name="Sadzewicz L."/>
            <person name="Ott S."/>
            <person name="Zhao X."/>
            <person name="Nagaraj S."/>
            <person name="Vavikolanu K."/>
            <person name="Aluvathingal J."/>
            <person name="Nadendla S."/>
            <person name="Sichtig H."/>
        </authorList>
    </citation>
    <scope>NUCLEOTIDE SEQUENCE</scope>
    <source>
        <strain evidence="9">FDAARGOS_387</strain>
    </source>
</reference>
<accession>A0A2C6C5E9</accession>
<keyword evidence="10" id="KW-1185">Reference proteome</keyword>
<keyword evidence="2" id="KW-1134">Transmembrane beta strand</keyword>
<evidence type="ECO:0000256" key="5">
    <source>
        <dbReference type="ARBA" id="ARBA00023136"/>
    </source>
</evidence>
<dbReference type="AlphaFoldDB" id="A0A2C6C5E9"/>
<dbReference type="STRING" id="1111728.GCA_000427805_05010"/>
<comment type="subcellular location">
    <subcellularLocation>
        <location evidence="1">Cell outer membrane</location>
        <topology evidence="1">Multi-pass membrane protein</topology>
    </subcellularLocation>
</comment>
<dbReference type="InterPro" id="IPR011250">
    <property type="entry name" value="OMP/PagP_B-barrel"/>
</dbReference>
<reference evidence="10" key="2">
    <citation type="submission" date="2017-09" db="EMBL/GenBank/DDBJ databases">
        <title>FDA dAtabase for Regulatory Grade micrObial Sequences (FDA-ARGOS): Supporting development and validation of Infectious Disease Dx tests.</title>
        <authorList>
            <person name="Minogue T."/>
            <person name="Wolcott M."/>
            <person name="Wasieloski L."/>
            <person name="Aguilar W."/>
            <person name="Moore D."/>
            <person name="Tallon L."/>
            <person name="Sadzewicz L."/>
            <person name="Ott S."/>
            <person name="Zhao X."/>
            <person name="Nagaraj S."/>
            <person name="Vavikolanu K."/>
            <person name="Aluvathingal J."/>
            <person name="Nadendla S."/>
            <person name="Sichtig H."/>
        </authorList>
    </citation>
    <scope>NUCLEOTIDE SEQUENCE [LARGE SCALE GENOMIC DNA]</scope>
    <source>
        <strain evidence="10">FDAARGOS_387</strain>
    </source>
</reference>
<keyword evidence="4 6" id="KW-0732">Signal</keyword>
<evidence type="ECO:0000256" key="4">
    <source>
        <dbReference type="ARBA" id="ARBA00022729"/>
    </source>
</evidence>
<dbReference type="OrthoDB" id="6101900at2"/>
<feature type="signal peptide" evidence="6">
    <location>
        <begin position="1"/>
        <end position="21"/>
    </location>
</feature>
<sequence length="249" mass="27116">MMINKILLSSALVLASASTLAAPESGLYFSGKIGVGIMDLSNQSLSYASEGIPSDFGRQRDSNFMGSLAVGYDFHPQFNQPIRLELEYSGYGKANSNNSVTFNEEPFGYPDYEGKKENSLDVQLQTVLLNTYWDMHNTTPFTPWLSAGLGVSRLSLDQHTIDTDTQISTGLVDSPTISGNHSGSSTHVAWSVGAGVNWGMTDNVSVDLSYRYLDAGDVEARYTTRKGSRETAKVSVTSNDVMLGVRYTF</sequence>
<feature type="domain" description="Outer membrane protein beta-barrel" evidence="7">
    <location>
        <begin position="10"/>
        <end position="249"/>
    </location>
</feature>
<name>A0A2C6C5E9_9GAMM</name>
<dbReference type="EMBL" id="PDDX01000001">
    <property type="protein sequence ID" value="PHI28787.1"/>
    <property type="molecule type" value="Genomic_DNA"/>
</dbReference>
<evidence type="ECO:0000256" key="1">
    <source>
        <dbReference type="ARBA" id="ARBA00004571"/>
    </source>
</evidence>
<organism evidence="9 10">
    <name type="scientific">Budvicia aquatica</name>
    <dbReference type="NCBI Taxonomy" id="82979"/>
    <lineage>
        <taxon>Bacteria</taxon>
        <taxon>Pseudomonadati</taxon>
        <taxon>Pseudomonadota</taxon>
        <taxon>Gammaproteobacteria</taxon>
        <taxon>Enterobacterales</taxon>
        <taxon>Budviciaceae</taxon>
        <taxon>Budvicia</taxon>
    </lineage>
</organism>
<feature type="chain" id="PRO_5014076846" evidence="6">
    <location>
        <begin position="22"/>
        <end position="249"/>
    </location>
</feature>
<dbReference type="RefSeq" id="WP_084167152.1">
    <property type="nucleotide sequence ID" value="NZ_CAADJA010000002.1"/>
</dbReference>
<dbReference type="SUPFAM" id="SSF56925">
    <property type="entry name" value="OMPA-like"/>
    <property type="match status" value="1"/>
</dbReference>
<dbReference type="InterPro" id="IPR051723">
    <property type="entry name" value="Bact_OM_Invasion-Related"/>
</dbReference>
<evidence type="ECO:0000313" key="9">
    <source>
        <dbReference type="EMBL" id="PHI31570.1"/>
    </source>
</evidence>
<dbReference type="Gene3D" id="2.40.160.20">
    <property type="match status" value="1"/>
</dbReference>
<dbReference type="InterPro" id="IPR027385">
    <property type="entry name" value="Beta-barrel_OMP"/>
</dbReference>
<evidence type="ECO:0000256" key="2">
    <source>
        <dbReference type="ARBA" id="ARBA00022452"/>
    </source>
</evidence>
<dbReference type="Proteomes" id="UP000224974">
    <property type="component" value="Unassembled WGS sequence"/>
</dbReference>
<keyword evidence="3" id="KW-0812">Transmembrane</keyword>
<dbReference type="Pfam" id="PF13505">
    <property type="entry name" value="OMP_b-brl"/>
    <property type="match status" value="1"/>
</dbReference>
<comment type="caution">
    <text evidence="9">The sequence shown here is derived from an EMBL/GenBank/DDBJ whole genome shotgun (WGS) entry which is preliminary data.</text>
</comment>